<comment type="caution">
    <text evidence="1">The sequence shown here is derived from an EMBL/GenBank/DDBJ whole genome shotgun (WGS) entry which is preliminary data.</text>
</comment>
<proteinExistence type="predicted"/>
<sequence>MSIVNKHSYNVGGLEVNVFSKADLLTTPFQEPVAVLIVLHGRTGSSGDFEETARTAFQWADEKKTAQPEQTQRDFIVVTFDQRNHGSRTVEKLGNLSWAKVPEEHNKTHAVDMYSIQTGTARDVSFVIDFLPAYVFPNDERTVAEWVVAGISLGGHSTWLTLKNEPRVRVGIPIIGCPDYLALIGFRAKSSGVPLAPPFMPASLRARIQADDPVANAFRSLEPGENPFLGKRILVLSGEADTLVPWIASKEFVEGLEVGDGKKKVMVMSGVGHEYTKTMMLELFQFFWEEALLARSKI</sequence>
<dbReference type="EMBL" id="MU277228">
    <property type="protein sequence ID" value="KAI0059195.1"/>
    <property type="molecule type" value="Genomic_DNA"/>
</dbReference>
<reference evidence="1" key="2">
    <citation type="journal article" date="2022" name="New Phytol.">
        <title>Evolutionary transition to the ectomycorrhizal habit in the genomes of a hyperdiverse lineage of mushroom-forming fungi.</title>
        <authorList>
            <person name="Looney B."/>
            <person name="Miyauchi S."/>
            <person name="Morin E."/>
            <person name="Drula E."/>
            <person name="Courty P.E."/>
            <person name="Kohler A."/>
            <person name="Kuo A."/>
            <person name="LaButti K."/>
            <person name="Pangilinan J."/>
            <person name="Lipzen A."/>
            <person name="Riley R."/>
            <person name="Andreopoulos W."/>
            <person name="He G."/>
            <person name="Johnson J."/>
            <person name="Nolan M."/>
            <person name="Tritt A."/>
            <person name="Barry K.W."/>
            <person name="Grigoriev I.V."/>
            <person name="Nagy L.G."/>
            <person name="Hibbett D."/>
            <person name="Henrissat B."/>
            <person name="Matheny P.B."/>
            <person name="Labbe J."/>
            <person name="Martin F.M."/>
        </authorList>
    </citation>
    <scope>NUCLEOTIDE SEQUENCE</scope>
    <source>
        <strain evidence="1">HHB10654</strain>
    </source>
</reference>
<evidence type="ECO:0000313" key="1">
    <source>
        <dbReference type="EMBL" id="KAI0059195.1"/>
    </source>
</evidence>
<name>A0ACB8SRX7_9AGAM</name>
<accession>A0ACB8SRX7</accession>
<protein>
    <submittedName>
        <fullName evidence="1">Alpha/beta-hydrolase</fullName>
    </submittedName>
</protein>
<gene>
    <name evidence="1" type="ORF">BV25DRAFT_1871646</name>
</gene>
<dbReference type="Proteomes" id="UP000814140">
    <property type="component" value="Unassembled WGS sequence"/>
</dbReference>
<reference evidence="1" key="1">
    <citation type="submission" date="2021-03" db="EMBL/GenBank/DDBJ databases">
        <authorList>
            <consortium name="DOE Joint Genome Institute"/>
            <person name="Ahrendt S."/>
            <person name="Looney B.P."/>
            <person name="Miyauchi S."/>
            <person name="Morin E."/>
            <person name="Drula E."/>
            <person name="Courty P.E."/>
            <person name="Chicoki N."/>
            <person name="Fauchery L."/>
            <person name="Kohler A."/>
            <person name="Kuo A."/>
            <person name="Labutti K."/>
            <person name="Pangilinan J."/>
            <person name="Lipzen A."/>
            <person name="Riley R."/>
            <person name="Andreopoulos W."/>
            <person name="He G."/>
            <person name="Johnson J."/>
            <person name="Barry K.W."/>
            <person name="Grigoriev I.V."/>
            <person name="Nagy L."/>
            <person name="Hibbett D."/>
            <person name="Henrissat B."/>
            <person name="Matheny P.B."/>
            <person name="Labbe J."/>
            <person name="Martin F."/>
        </authorList>
    </citation>
    <scope>NUCLEOTIDE SEQUENCE</scope>
    <source>
        <strain evidence="1">HHB10654</strain>
    </source>
</reference>
<organism evidence="1 2">
    <name type="scientific">Artomyces pyxidatus</name>
    <dbReference type="NCBI Taxonomy" id="48021"/>
    <lineage>
        <taxon>Eukaryota</taxon>
        <taxon>Fungi</taxon>
        <taxon>Dikarya</taxon>
        <taxon>Basidiomycota</taxon>
        <taxon>Agaricomycotina</taxon>
        <taxon>Agaricomycetes</taxon>
        <taxon>Russulales</taxon>
        <taxon>Auriscalpiaceae</taxon>
        <taxon>Artomyces</taxon>
    </lineage>
</organism>
<evidence type="ECO:0000313" key="2">
    <source>
        <dbReference type="Proteomes" id="UP000814140"/>
    </source>
</evidence>
<keyword evidence="2" id="KW-1185">Reference proteome</keyword>